<dbReference type="Proteomes" id="UP000188388">
    <property type="component" value="Unassembled WGS sequence"/>
</dbReference>
<protein>
    <submittedName>
        <fullName evidence="2">Uncharacterized protein</fullName>
    </submittedName>
</protein>
<evidence type="ECO:0000313" key="2">
    <source>
        <dbReference type="EMBL" id="SIT57286.1"/>
    </source>
</evidence>
<feature type="compositionally biased region" description="Polar residues" evidence="1">
    <location>
        <begin position="7"/>
        <end position="20"/>
    </location>
</feature>
<organism evidence="2 3">
    <name type="scientific">Mesorhizobium prunaredense</name>
    <dbReference type="NCBI Taxonomy" id="1631249"/>
    <lineage>
        <taxon>Bacteria</taxon>
        <taxon>Pseudomonadati</taxon>
        <taxon>Pseudomonadota</taxon>
        <taxon>Alphaproteobacteria</taxon>
        <taxon>Hyphomicrobiales</taxon>
        <taxon>Phyllobacteriaceae</taxon>
        <taxon>Mesorhizobium</taxon>
    </lineage>
</organism>
<dbReference type="EMBL" id="FTPD01000026">
    <property type="protein sequence ID" value="SIT57286.1"/>
    <property type="molecule type" value="Genomic_DNA"/>
</dbReference>
<reference evidence="3" key="1">
    <citation type="submission" date="2017-01" db="EMBL/GenBank/DDBJ databases">
        <authorList>
            <person name="Brunel B."/>
        </authorList>
    </citation>
    <scope>NUCLEOTIDE SEQUENCE [LARGE SCALE GENOMIC DNA]</scope>
</reference>
<keyword evidence="3" id="KW-1185">Reference proteome</keyword>
<evidence type="ECO:0000313" key="3">
    <source>
        <dbReference type="Proteomes" id="UP000188388"/>
    </source>
</evidence>
<evidence type="ECO:0000256" key="1">
    <source>
        <dbReference type="SAM" id="MobiDB-lite"/>
    </source>
</evidence>
<dbReference type="AlphaFoldDB" id="A0A1R3VBH5"/>
<gene>
    <name evidence="2" type="ORF">BQ8794_320108</name>
</gene>
<proteinExistence type="predicted"/>
<accession>A0A1R3VBH5</accession>
<name>A0A1R3VBH5_9HYPH</name>
<sequence>MERTESPFMSQMEQFTVRVT</sequence>
<feature type="region of interest" description="Disordered" evidence="1">
    <location>
        <begin position="1"/>
        <end position="20"/>
    </location>
</feature>